<feature type="region of interest" description="Disordered" evidence="1">
    <location>
        <begin position="98"/>
        <end position="123"/>
    </location>
</feature>
<dbReference type="AlphaFoldDB" id="F8FJ62"/>
<evidence type="ECO:0000313" key="2">
    <source>
        <dbReference type="EMBL" id="AEI38775.1"/>
    </source>
</evidence>
<protein>
    <submittedName>
        <fullName evidence="2">Uncharacterized protein</fullName>
    </submittedName>
</protein>
<dbReference type="HOGENOM" id="CLU_2013004_0_0_9"/>
<gene>
    <name evidence="2" type="ordered locus">KNP414_00124</name>
</gene>
<organism evidence="2 3">
    <name type="scientific">Paenibacillus mucilaginosus (strain KNP414)</name>
    <dbReference type="NCBI Taxonomy" id="1036673"/>
    <lineage>
        <taxon>Bacteria</taxon>
        <taxon>Bacillati</taxon>
        <taxon>Bacillota</taxon>
        <taxon>Bacilli</taxon>
        <taxon>Bacillales</taxon>
        <taxon>Paenibacillaceae</taxon>
        <taxon>Paenibacillus</taxon>
    </lineage>
</organism>
<reference evidence="3" key="1">
    <citation type="submission" date="2011-06" db="EMBL/GenBank/DDBJ databases">
        <title>Complete genome sequence of Paenibacillus mucilaginosus KNP414.</title>
        <authorList>
            <person name="Wang J."/>
            <person name="Hu S."/>
            <person name="Hu X."/>
            <person name="Zhang B."/>
            <person name="Dong D."/>
            <person name="Zhang S."/>
            <person name="Zhao K."/>
            <person name="Wu D."/>
        </authorList>
    </citation>
    <scope>NUCLEOTIDE SEQUENCE [LARGE SCALE GENOMIC DNA]</scope>
    <source>
        <strain evidence="3">KNP414</strain>
    </source>
</reference>
<evidence type="ECO:0000313" key="3">
    <source>
        <dbReference type="Proteomes" id="UP000006620"/>
    </source>
</evidence>
<name>F8FJ62_PAEMK</name>
<reference evidence="2 3" key="2">
    <citation type="journal article" date="2013" name="Genome Announc.">
        <title>Genome Sequence of Growth-Improving Paenibacillus mucilaginosus Strain KNP414.</title>
        <authorList>
            <person name="Lu J.J."/>
            <person name="Wang J.F."/>
            <person name="Hu X.F."/>
        </authorList>
    </citation>
    <scope>NUCLEOTIDE SEQUENCE [LARGE SCALE GENOMIC DNA]</scope>
    <source>
        <strain evidence="2 3">KNP414</strain>
    </source>
</reference>
<accession>F8FJ62</accession>
<proteinExistence type="predicted"/>
<sequence>MCRHNPFPPHANYVLLYIRKYNNSMHFFMNSTDDIYGNLCLIPRSGNSGRILQAPCCHGGRWPFPPSSSYPSFSGSATFLFQPKGDPTRPIARPFYPPFPPWGPHRSSRRRGNPAPLTNRECS</sequence>
<dbReference type="Proteomes" id="UP000006620">
    <property type="component" value="Chromosome"/>
</dbReference>
<dbReference type="KEGG" id="pms:KNP414_00124"/>
<dbReference type="EMBL" id="CP002869">
    <property type="protein sequence ID" value="AEI38775.1"/>
    <property type="molecule type" value="Genomic_DNA"/>
</dbReference>
<evidence type="ECO:0000256" key="1">
    <source>
        <dbReference type="SAM" id="MobiDB-lite"/>
    </source>
</evidence>
<dbReference type="PATRIC" id="fig|1036673.3.peg.116"/>